<sequence>MQIPGPDTRVVELRVHGILGTTGDALTDSVASVDVAGDGVGRIVRPADRLRRPVPGPMLTAGDRTVPRIVEGYVWGGMTSGGWAKASWALMFPFALSNVAHWMLPPPKPGSAVGGALSHVLRALLRVSALLLTMLFVAQLAVVLLDLLAAQCLRPGAQCLTYVPESLRAVPAVRAVPAALLLGLIVLLMHRLSSVSWKVSGAWKPLGGRGDNSRHSARAAVLPGANVVADPDTPALRALHVVGALSVISVLALGGPLTPSADPRWLLAELLLVVSLGGTLLLDDPSGMGSGPVAAVVRGLLSRAARRIVVAAAGVLLFSVAILPGPLNAPLPGSGATVDVITVGLLLTCVGVAVLLVPAALLARPGWSSVPRDLRPWAGGWMAAPVLMLACMLGAGFGAGLALTLRQALGAPEFLRLPAAYDDVALFWGSAAVLLAVGGAGLGCWMLIRRWFPHGTDDVPAQVALLHAGRQQDQRNAAGSWRMADVQRRYSHHVLLLVAAVLTASTVLALGLRAWNFPRTEWADWLRTLGVLALGLLAAGLLRMVQLAAKERTAGRYLGILCDLTLFWPREAHPVVPPCYALKVVPELAARAAEHLAEPDTRVVLVGHSQGSLLAAVATARLLESLPEADRERVGLVTAGSQLQWAYPRAFPGVVPHQSLRDLAGSLSGRWRSLCRGTDPLGGAVTTWNRQVFDGMLIGVGLRPDGSHGPLPPATRGPTGALVLGGDHWLPDPQRGPFSFRRWVPGVLGHSDYSGDPEWDRAVAMAAGLEIPVRGATLPLRTPAATAVAQASDPLGALSEPRRTGEAEEARRGGTESTAGAASADEPASGEDATVTDLLGWDPDEAAESDEAAASAAGEAADEEPPSRSALPELTDPRGRVAPWERGNALRAADR</sequence>
<feature type="region of interest" description="Disordered" evidence="1">
    <location>
        <begin position="788"/>
        <end position="895"/>
    </location>
</feature>
<proteinExistence type="predicted"/>
<feature type="transmembrane region" description="Helical" evidence="2">
    <location>
        <begin position="525"/>
        <end position="542"/>
    </location>
</feature>
<feature type="transmembrane region" description="Helical" evidence="2">
    <location>
        <begin position="494"/>
        <end position="513"/>
    </location>
</feature>
<dbReference type="Gene3D" id="3.40.50.1820">
    <property type="entry name" value="alpha/beta hydrolase"/>
    <property type="match status" value="1"/>
</dbReference>
<feature type="transmembrane region" description="Helical" evidence="2">
    <location>
        <begin position="341"/>
        <end position="363"/>
    </location>
</feature>
<dbReference type="InterPro" id="IPR029058">
    <property type="entry name" value="AB_hydrolase_fold"/>
</dbReference>
<keyword evidence="2" id="KW-1133">Transmembrane helix</keyword>
<name>A0A840NIP9_9PSEU</name>
<feature type="compositionally biased region" description="Low complexity" evidence="1">
    <location>
        <begin position="815"/>
        <end position="824"/>
    </location>
</feature>
<evidence type="ECO:0000313" key="4">
    <source>
        <dbReference type="Proteomes" id="UP000580474"/>
    </source>
</evidence>
<evidence type="ECO:0000256" key="1">
    <source>
        <dbReference type="SAM" id="MobiDB-lite"/>
    </source>
</evidence>
<feature type="compositionally biased region" description="Basic and acidic residues" evidence="1">
    <location>
        <begin position="800"/>
        <end position="814"/>
    </location>
</feature>
<feature type="transmembrane region" description="Helical" evidence="2">
    <location>
        <begin position="169"/>
        <end position="189"/>
    </location>
</feature>
<accession>A0A840NIP9</accession>
<keyword evidence="2" id="KW-0812">Transmembrane</keyword>
<evidence type="ECO:0008006" key="5">
    <source>
        <dbReference type="Google" id="ProtNLM"/>
    </source>
</evidence>
<feature type="transmembrane region" description="Helical" evidence="2">
    <location>
        <begin position="308"/>
        <end position="329"/>
    </location>
</feature>
<feature type="transmembrane region" description="Helical" evidence="2">
    <location>
        <begin position="425"/>
        <end position="448"/>
    </location>
</feature>
<protein>
    <recommendedName>
        <fullName evidence="5">Lipase (Class 3)</fullName>
    </recommendedName>
</protein>
<dbReference type="EMBL" id="JACHIV010000001">
    <property type="protein sequence ID" value="MBB5071740.1"/>
    <property type="molecule type" value="Genomic_DNA"/>
</dbReference>
<gene>
    <name evidence="3" type="ORF">BJ969_004828</name>
</gene>
<reference evidence="3 4" key="1">
    <citation type="submission" date="2020-08" db="EMBL/GenBank/DDBJ databases">
        <title>Sequencing the genomes of 1000 actinobacteria strains.</title>
        <authorList>
            <person name="Klenk H.-P."/>
        </authorList>
    </citation>
    <scope>NUCLEOTIDE SEQUENCE [LARGE SCALE GENOMIC DNA]</scope>
    <source>
        <strain evidence="3 4">DSM 45582</strain>
    </source>
</reference>
<keyword evidence="2" id="KW-0472">Membrane</keyword>
<organism evidence="3 4">
    <name type="scientific">Saccharopolyspora gloriosae</name>
    <dbReference type="NCBI Taxonomy" id="455344"/>
    <lineage>
        <taxon>Bacteria</taxon>
        <taxon>Bacillati</taxon>
        <taxon>Actinomycetota</taxon>
        <taxon>Actinomycetes</taxon>
        <taxon>Pseudonocardiales</taxon>
        <taxon>Pseudonocardiaceae</taxon>
        <taxon>Saccharopolyspora</taxon>
    </lineage>
</organism>
<dbReference type="RefSeq" id="WP_184482299.1">
    <property type="nucleotide sequence ID" value="NZ_JACHIV010000001.1"/>
</dbReference>
<dbReference type="AlphaFoldDB" id="A0A840NIP9"/>
<feature type="transmembrane region" description="Helical" evidence="2">
    <location>
        <begin position="384"/>
        <end position="405"/>
    </location>
</feature>
<keyword evidence="4" id="KW-1185">Reference proteome</keyword>
<feature type="transmembrane region" description="Helical" evidence="2">
    <location>
        <begin position="124"/>
        <end position="149"/>
    </location>
</feature>
<evidence type="ECO:0000313" key="3">
    <source>
        <dbReference type="EMBL" id="MBB5071740.1"/>
    </source>
</evidence>
<evidence type="ECO:0000256" key="2">
    <source>
        <dbReference type="SAM" id="Phobius"/>
    </source>
</evidence>
<dbReference type="SUPFAM" id="SSF53474">
    <property type="entry name" value="alpha/beta-Hydrolases"/>
    <property type="match status" value="1"/>
</dbReference>
<comment type="caution">
    <text evidence="3">The sequence shown here is derived from an EMBL/GenBank/DDBJ whole genome shotgun (WGS) entry which is preliminary data.</text>
</comment>
<feature type="compositionally biased region" description="Acidic residues" evidence="1">
    <location>
        <begin position="842"/>
        <end position="851"/>
    </location>
</feature>
<dbReference type="Proteomes" id="UP000580474">
    <property type="component" value="Unassembled WGS sequence"/>
</dbReference>